<evidence type="ECO:0000313" key="3">
    <source>
        <dbReference type="Proteomes" id="UP000319160"/>
    </source>
</evidence>
<dbReference type="STRING" id="2512241.A0A553I2M4"/>
<organism evidence="2 3">
    <name type="scientific">Xylaria flabelliformis</name>
    <dbReference type="NCBI Taxonomy" id="2512241"/>
    <lineage>
        <taxon>Eukaryota</taxon>
        <taxon>Fungi</taxon>
        <taxon>Dikarya</taxon>
        <taxon>Ascomycota</taxon>
        <taxon>Pezizomycotina</taxon>
        <taxon>Sordariomycetes</taxon>
        <taxon>Xylariomycetidae</taxon>
        <taxon>Xylariales</taxon>
        <taxon>Xylariaceae</taxon>
        <taxon>Xylaria</taxon>
    </lineage>
</organism>
<keyword evidence="3" id="KW-1185">Reference proteome</keyword>
<evidence type="ECO:0000313" key="2">
    <source>
        <dbReference type="EMBL" id="TRX94458.1"/>
    </source>
</evidence>
<feature type="compositionally biased region" description="Polar residues" evidence="1">
    <location>
        <begin position="31"/>
        <end position="54"/>
    </location>
</feature>
<accession>A0A553I2M4</accession>
<sequence length="435" mass="49267">MRTIVNEFPLYQESACDELASTRLSDEVFSVSTSNSTSPEASTGSLDSDKSTTQLSSDLRDDSPDDAYWGTPEAEEDKIRLLDEINNSVKGAWADRHDTTRYAQVIVLLISWEEHDLGQELHDAIRQYTSTFEYLYNYEVWHFEIPSRKPHLALTSQLLELAERDSSETLFVIWYDGHGLEHQDRRGSPRWCSHGDPKISQIVDSSIISATLSDCEADILLVNNACSSLTCNRFNGKGIVESISASAFDTVTYGSVTPNDLSPSMTWAVLQILRDRRCVEEGITVAELHRRICLAVQWGNYEQPEIDETVVSDQEKSSLDTLTSKAHLQWKYPNIRTQPVYTRLSAQPAGAHGKTRSIVLGRLEYPKGCSDSMGKPDMQVQLRVSYPDRIDPKEWIDWLLSAPSCVEFLRLDINDEESWQNVNEETWEDKADQAD</sequence>
<dbReference type="AlphaFoldDB" id="A0A553I2M4"/>
<gene>
    <name evidence="2" type="ORF">FHL15_004613</name>
</gene>
<dbReference type="EMBL" id="VFLP01000022">
    <property type="protein sequence ID" value="TRX94458.1"/>
    <property type="molecule type" value="Genomic_DNA"/>
</dbReference>
<name>A0A553I2M4_9PEZI</name>
<reference evidence="3" key="1">
    <citation type="submission" date="2019-06" db="EMBL/GenBank/DDBJ databases">
        <title>Draft genome sequence of the griseofulvin-producing fungus Xylaria cubensis strain G536.</title>
        <authorList>
            <person name="Mead M.E."/>
            <person name="Raja H.A."/>
            <person name="Steenwyk J.L."/>
            <person name="Knowles S.L."/>
            <person name="Oberlies N.H."/>
            <person name="Rokas A."/>
        </authorList>
    </citation>
    <scope>NUCLEOTIDE SEQUENCE [LARGE SCALE GENOMIC DNA]</scope>
    <source>
        <strain evidence="3">G536</strain>
    </source>
</reference>
<comment type="caution">
    <text evidence="2">The sequence shown here is derived from an EMBL/GenBank/DDBJ whole genome shotgun (WGS) entry which is preliminary data.</text>
</comment>
<proteinExistence type="predicted"/>
<dbReference type="OrthoDB" id="1911848at2759"/>
<protein>
    <submittedName>
        <fullName evidence="2">Uncharacterized protein</fullName>
    </submittedName>
</protein>
<dbReference type="Proteomes" id="UP000319160">
    <property type="component" value="Unassembled WGS sequence"/>
</dbReference>
<evidence type="ECO:0000256" key="1">
    <source>
        <dbReference type="SAM" id="MobiDB-lite"/>
    </source>
</evidence>
<feature type="region of interest" description="Disordered" evidence="1">
    <location>
        <begin position="31"/>
        <end position="71"/>
    </location>
</feature>